<dbReference type="InterPro" id="IPR036390">
    <property type="entry name" value="WH_DNA-bd_sf"/>
</dbReference>
<keyword evidence="1" id="KW-0059">Arsenical resistance</keyword>
<evidence type="ECO:0000313" key="6">
    <source>
        <dbReference type="EMBL" id="MDX6851269.1"/>
    </source>
</evidence>
<keyword evidence="7" id="KW-1185">Reference proteome</keyword>
<dbReference type="NCBIfam" id="NF007528">
    <property type="entry name" value="PRK10141.1"/>
    <property type="match status" value="1"/>
</dbReference>
<dbReference type="PANTHER" id="PTHR33154">
    <property type="entry name" value="TRANSCRIPTIONAL REGULATOR, ARSR FAMILY"/>
    <property type="match status" value="1"/>
</dbReference>
<keyword evidence="4" id="KW-0804">Transcription</keyword>
<reference evidence="6 7" key="1">
    <citation type="submission" date="2023-11" db="EMBL/GenBank/DDBJ databases">
        <title>Gilvimarinus fulvus sp. nov., isolated from the surface of Kelp.</title>
        <authorList>
            <person name="Sun Y.Y."/>
            <person name="Gong Y."/>
            <person name="Du Z.J."/>
        </authorList>
    </citation>
    <scope>NUCLEOTIDE SEQUENCE [LARGE SCALE GENOMIC DNA]</scope>
    <source>
        <strain evidence="6 7">SDUM040013</strain>
    </source>
</reference>
<name>A0ABU4S2V7_9GAMM</name>
<comment type="caution">
    <text evidence="6">The sequence shown here is derived from an EMBL/GenBank/DDBJ whole genome shotgun (WGS) entry which is preliminary data.</text>
</comment>
<dbReference type="SMART" id="SM00418">
    <property type="entry name" value="HTH_ARSR"/>
    <property type="match status" value="1"/>
</dbReference>
<keyword evidence="2" id="KW-0805">Transcription regulation</keyword>
<accession>A0ABU4S2V7</accession>
<gene>
    <name evidence="6" type="ORF">SCD92_17965</name>
</gene>
<dbReference type="InterPro" id="IPR036388">
    <property type="entry name" value="WH-like_DNA-bd_sf"/>
</dbReference>
<dbReference type="SUPFAM" id="SSF46785">
    <property type="entry name" value="Winged helix' DNA-binding domain"/>
    <property type="match status" value="1"/>
</dbReference>
<evidence type="ECO:0000256" key="2">
    <source>
        <dbReference type="ARBA" id="ARBA00023015"/>
    </source>
</evidence>
<evidence type="ECO:0000256" key="1">
    <source>
        <dbReference type="ARBA" id="ARBA00022849"/>
    </source>
</evidence>
<dbReference type="PANTHER" id="PTHR33154:SF18">
    <property type="entry name" value="ARSENICAL RESISTANCE OPERON REPRESSOR"/>
    <property type="match status" value="1"/>
</dbReference>
<dbReference type="Pfam" id="PF01022">
    <property type="entry name" value="HTH_5"/>
    <property type="match status" value="1"/>
</dbReference>
<sequence length="112" mass="12700">MDHSQFFKCLADDTRLQCLLLMQQAGELCVCELTQALQLSQPKVSRHLAVLRQCGLLADRRKGKWVYYNLHPNLAGWMLNVLDTTLQDYRKGSSDFQRSLQLLASGAGRVCT</sequence>
<keyword evidence="3" id="KW-0238">DNA-binding</keyword>
<feature type="domain" description="HTH arsR-type" evidence="5">
    <location>
        <begin position="1"/>
        <end position="93"/>
    </location>
</feature>
<dbReference type="InterPro" id="IPR001845">
    <property type="entry name" value="HTH_ArsR_DNA-bd_dom"/>
</dbReference>
<dbReference type="EMBL" id="JAXAFO010000046">
    <property type="protein sequence ID" value="MDX6851269.1"/>
    <property type="molecule type" value="Genomic_DNA"/>
</dbReference>
<dbReference type="NCBIfam" id="NF033788">
    <property type="entry name" value="HTH_metalloreg"/>
    <property type="match status" value="1"/>
</dbReference>
<dbReference type="InterPro" id="IPR011991">
    <property type="entry name" value="ArsR-like_HTH"/>
</dbReference>
<dbReference type="CDD" id="cd00090">
    <property type="entry name" value="HTH_ARSR"/>
    <property type="match status" value="1"/>
</dbReference>
<dbReference type="Proteomes" id="UP001273505">
    <property type="component" value="Unassembled WGS sequence"/>
</dbReference>
<evidence type="ECO:0000256" key="4">
    <source>
        <dbReference type="ARBA" id="ARBA00023163"/>
    </source>
</evidence>
<evidence type="ECO:0000259" key="5">
    <source>
        <dbReference type="PROSITE" id="PS50987"/>
    </source>
</evidence>
<protein>
    <submittedName>
        <fullName evidence="6">Metalloregulator ArsR/SmtB family transcription factor</fullName>
    </submittedName>
</protein>
<evidence type="ECO:0000313" key="7">
    <source>
        <dbReference type="Proteomes" id="UP001273505"/>
    </source>
</evidence>
<dbReference type="InterPro" id="IPR051081">
    <property type="entry name" value="HTH_MetalResp_TranReg"/>
</dbReference>
<dbReference type="PROSITE" id="PS50987">
    <property type="entry name" value="HTH_ARSR_2"/>
    <property type="match status" value="1"/>
</dbReference>
<proteinExistence type="predicted"/>
<dbReference type="PRINTS" id="PR00778">
    <property type="entry name" value="HTHARSR"/>
</dbReference>
<evidence type="ECO:0000256" key="3">
    <source>
        <dbReference type="ARBA" id="ARBA00023125"/>
    </source>
</evidence>
<dbReference type="Gene3D" id="1.10.10.10">
    <property type="entry name" value="Winged helix-like DNA-binding domain superfamily/Winged helix DNA-binding domain"/>
    <property type="match status" value="1"/>
</dbReference>
<organism evidence="6 7">
    <name type="scientific">Gilvimarinus gilvus</name>
    <dbReference type="NCBI Taxonomy" id="3058038"/>
    <lineage>
        <taxon>Bacteria</taxon>
        <taxon>Pseudomonadati</taxon>
        <taxon>Pseudomonadota</taxon>
        <taxon>Gammaproteobacteria</taxon>
        <taxon>Cellvibrionales</taxon>
        <taxon>Cellvibrionaceae</taxon>
        <taxon>Gilvimarinus</taxon>
    </lineage>
</organism>
<dbReference type="RefSeq" id="WP_302721734.1">
    <property type="nucleotide sequence ID" value="NZ_JAULRU010000371.1"/>
</dbReference>